<feature type="domain" description="Peptidase metallopeptidase" evidence="8">
    <location>
        <begin position="4"/>
        <end position="165"/>
    </location>
</feature>
<accession>A0A2A2JFQ9</accession>
<dbReference type="GO" id="GO:0008270">
    <property type="term" value="F:zinc ion binding"/>
    <property type="evidence" value="ECO:0007669"/>
    <property type="project" value="InterPro"/>
</dbReference>
<comment type="cofactor">
    <cofactor evidence="7">
        <name>Zn(2+)</name>
        <dbReference type="ChEBI" id="CHEBI:29105"/>
    </cofactor>
    <text evidence="7">Binds 2 Zn(2+) ions per subunit.</text>
</comment>
<dbReference type="GO" id="GO:0005615">
    <property type="term" value="C:extracellular space"/>
    <property type="evidence" value="ECO:0007669"/>
    <property type="project" value="TreeGrafter"/>
</dbReference>
<dbReference type="SMART" id="SM00235">
    <property type="entry name" value="ZnMc"/>
    <property type="match status" value="1"/>
</dbReference>
<dbReference type="PANTHER" id="PTHR10201:SF295">
    <property type="entry name" value="PEPTIDASE METALLOPEPTIDASE DOMAIN-CONTAINING PROTEIN"/>
    <property type="match status" value="1"/>
</dbReference>
<evidence type="ECO:0000256" key="2">
    <source>
        <dbReference type="ARBA" id="ARBA00022670"/>
    </source>
</evidence>
<dbReference type="InterPro" id="IPR001818">
    <property type="entry name" value="Pept_M10_metallopeptidase"/>
</dbReference>
<dbReference type="GO" id="GO:0031012">
    <property type="term" value="C:extracellular matrix"/>
    <property type="evidence" value="ECO:0007669"/>
    <property type="project" value="InterPro"/>
</dbReference>
<dbReference type="GO" id="GO:0030574">
    <property type="term" value="P:collagen catabolic process"/>
    <property type="evidence" value="ECO:0007669"/>
    <property type="project" value="TreeGrafter"/>
</dbReference>
<evidence type="ECO:0000256" key="3">
    <source>
        <dbReference type="ARBA" id="ARBA00022723"/>
    </source>
</evidence>
<keyword evidence="2" id="KW-0645">Protease</keyword>
<keyword evidence="4" id="KW-0378">Hydrolase</keyword>
<dbReference type="SUPFAM" id="SSF55486">
    <property type="entry name" value="Metalloproteases ('zincins'), catalytic domain"/>
    <property type="match status" value="1"/>
</dbReference>
<dbReference type="PANTHER" id="PTHR10201">
    <property type="entry name" value="MATRIX METALLOPROTEINASE"/>
    <property type="match status" value="1"/>
</dbReference>
<comment type="caution">
    <text evidence="9">The sequence shown here is derived from an EMBL/GenBank/DDBJ whole genome shotgun (WGS) entry which is preliminary data.</text>
</comment>
<keyword evidence="10" id="KW-1185">Reference proteome</keyword>
<feature type="binding site" evidence="7">
    <location>
        <position position="102"/>
    </location>
    <ligand>
        <name>Ca(2+)</name>
        <dbReference type="ChEBI" id="CHEBI:29108"/>
        <label>1</label>
    </ligand>
</feature>
<feature type="binding site" evidence="7">
    <location>
        <position position="120"/>
    </location>
    <ligand>
        <name>Zn(2+)</name>
        <dbReference type="ChEBI" id="CHEBI:29105"/>
        <label>2</label>
        <note>catalytic</note>
    </ligand>
</feature>
<gene>
    <name evidence="9" type="ORF">WR25_10590</name>
</gene>
<dbReference type="GO" id="GO:0030198">
    <property type="term" value="P:extracellular matrix organization"/>
    <property type="evidence" value="ECO:0007669"/>
    <property type="project" value="TreeGrafter"/>
</dbReference>
<keyword evidence="5 7" id="KW-0862">Zinc</keyword>
<comment type="similarity">
    <text evidence="1">Belongs to the peptidase M10A family.</text>
</comment>
<dbReference type="Gene3D" id="3.40.390.10">
    <property type="entry name" value="Collagenase (Catalytic Domain)"/>
    <property type="match status" value="1"/>
</dbReference>
<dbReference type="STRING" id="2018661.A0A2A2JFQ9"/>
<dbReference type="AlphaFoldDB" id="A0A2A2JFQ9"/>
<feature type="binding site" evidence="7">
    <location>
        <position position="138"/>
    </location>
    <ligand>
        <name>Zn(2+)</name>
        <dbReference type="ChEBI" id="CHEBI:29105"/>
        <label>2</label>
        <note>catalytic</note>
    </ligand>
</feature>
<evidence type="ECO:0000313" key="9">
    <source>
        <dbReference type="EMBL" id="PAV60464.1"/>
    </source>
</evidence>
<evidence type="ECO:0000313" key="10">
    <source>
        <dbReference type="Proteomes" id="UP000218231"/>
    </source>
</evidence>
<evidence type="ECO:0000256" key="1">
    <source>
        <dbReference type="ARBA" id="ARBA00010370"/>
    </source>
</evidence>
<proteinExistence type="inferred from homology"/>
<comment type="cofactor">
    <cofactor evidence="7">
        <name>Ca(2+)</name>
        <dbReference type="ChEBI" id="CHEBI:29108"/>
    </cofactor>
    <text evidence="7">Can bind about 5 Ca(2+) ions per subunit.</text>
</comment>
<evidence type="ECO:0000256" key="6">
    <source>
        <dbReference type="PIRSR" id="PIRSR621190-1"/>
    </source>
</evidence>
<evidence type="ECO:0000256" key="7">
    <source>
        <dbReference type="PIRSR" id="PIRSR621190-2"/>
    </source>
</evidence>
<dbReference type="PRINTS" id="PR00138">
    <property type="entry name" value="MATRIXIN"/>
</dbReference>
<feature type="binding site" evidence="7">
    <location>
        <position position="99"/>
    </location>
    <ligand>
        <name>Ca(2+)</name>
        <dbReference type="ChEBI" id="CHEBI:29108"/>
        <label>3</label>
    </ligand>
</feature>
<evidence type="ECO:0000259" key="8">
    <source>
        <dbReference type="SMART" id="SM00235"/>
    </source>
</evidence>
<feature type="binding site" evidence="7">
    <location>
        <position position="72"/>
    </location>
    <ligand>
        <name>Zn(2+)</name>
        <dbReference type="ChEBI" id="CHEBI:29105"/>
        <label>1</label>
    </ligand>
</feature>
<dbReference type="GO" id="GO:0004222">
    <property type="term" value="F:metalloendopeptidase activity"/>
    <property type="evidence" value="ECO:0007669"/>
    <property type="project" value="InterPro"/>
</dbReference>
<dbReference type="Proteomes" id="UP000218231">
    <property type="component" value="Unassembled WGS sequence"/>
</dbReference>
<dbReference type="InterPro" id="IPR006026">
    <property type="entry name" value="Peptidase_Metallo"/>
</dbReference>
<dbReference type="EMBL" id="LIAE01010466">
    <property type="protein sequence ID" value="PAV60464.1"/>
    <property type="molecule type" value="Genomic_DNA"/>
</dbReference>
<evidence type="ECO:0000256" key="4">
    <source>
        <dbReference type="ARBA" id="ARBA00022801"/>
    </source>
</evidence>
<feature type="binding site" evidence="7">
    <location>
        <position position="97"/>
    </location>
    <ligand>
        <name>Zn(2+)</name>
        <dbReference type="ChEBI" id="CHEBI:29105"/>
        <label>1</label>
    </ligand>
</feature>
<feature type="binding site" evidence="7">
    <location>
        <position position="102"/>
    </location>
    <ligand>
        <name>Ca(2+)</name>
        <dbReference type="ChEBI" id="CHEBI:29108"/>
        <label>3</label>
    </ligand>
</feature>
<feature type="binding site" evidence="7">
    <location>
        <position position="130"/>
    </location>
    <ligand>
        <name>Zn(2+)</name>
        <dbReference type="ChEBI" id="CHEBI:29105"/>
        <label>2</label>
        <note>catalytic</note>
    </ligand>
</feature>
<evidence type="ECO:0000256" key="5">
    <source>
        <dbReference type="ARBA" id="ARBA00022833"/>
    </source>
</evidence>
<keyword evidence="7" id="KW-0106">Calcium</keyword>
<feature type="binding site" evidence="7">
    <location>
        <position position="80"/>
    </location>
    <ligand>
        <name>Ca(2+)</name>
        <dbReference type="ChEBI" id="CHEBI:29108"/>
        <label>3</label>
    </ligand>
</feature>
<name>A0A2A2JFQ9_9BILA</name>
<sequence length="169" mass="19910">MISWSFRDPFQLVRSREKRNAVRAILRSSFDQWEKALGGYLLFIEKPDRKFELISDKPNNVNIDIYFARGYHGCKEAMDGRGGIVAHSKFPPKGVLHLDADERWSIDGKRGVDLRYTLLHEIGHLLGMRHLIRKDAIMNPEYQSTPETPKLSYFDRRALYRLYQLHKYQ</sequence>
<feature type="binding site" evidence="7">
    <location>
        <position position="87"/>
    </location>
    <ligand>
        <name>Zn(2+)</name>
        <dbReference type="ChEBI" id="CHEBI:29105"/>
        <label>1</label>
    </ligand>
</feature>
<dbReference type="InterPro" id="IPR024079">
    <property type="entry name" value="MetalloPept_cat_dom_sf"/>
</dbReference>
<dbReference type="GO" id="GO:0006508">
    <property type="term" value="P:proteolysis"/>
    <property type="evidence" value="ECO:0007669"/>
    <property type="project" value="UniProtKB-KW"/>
</dbReference>
<keyword evidence="3 7" id="KW-0479">Metal-binding</keyword>
<reference evidence="9 10" key="1">
    <citation type="journal article" date="2017" name="Curr. Biol.">
        <title>Genome architecture and evolution of a unichromosomal asexual nematode.</title>
        <authorList>
            <person name="Fradin H."/>
            <person name="Zegar C."/>
            <person name="Gutwein M."/>
            <person name="Lucas J."/>
            <person name="Kovtun M."/>
            <person name="Corcoran D."/>
            <person name="Baugh L.R."/>
            <person name="Kiontke K."/>
            <person name="Gunsalus K."/>
            <person name="Fitch D.H."/>
            <person name="Piano F."/>
        </authorList>
    </citation>
    <scope>NUCLEOTIDE SEQUENCE [LARGE SCALE GENOMIC DNA]</scope>
    <source>
        <strain evidence="9">PF1309</strain>
    </source>
</reference>
<feature type="binding site" evidence="7">
    <location>
        <position position="124"/>
    </location>
    <ligand>
        <name>Zn(2+)</name>
        <dbReference type="ChEBI" id="CHEBI:29105"/>
        <label>2</label>
        <note>catalytic</note>
    </ligand>
</feature>
<feature type="active site" evidence="6">
    <location>
        <position position="121"/>
    </location>
</feature>
<feature type="binding site" evidence="7">
    <location>
        <position position="79"/>
    </location>
    <ligand>
        <name>Ca(2+)</name>
        <dbReference type="ChEBI" id="CHEBI:29108"/>
        <label>3</label>
    </ligand>
</feature>
<dbReference type="OrthoDB" id="406838at2759"/>
<dbReference type="Pfam" id="PF00413">
    <property type="entry name" value="Peptidase_M10"/>
    <property type="match status" value="1"/>
</dbReference>
<organism evidence="9 10">
    <name type="scientific">Diploscapter pachys</name>
    <dbReference type="NCBI Taxonomy" id="2018661"/>
    <lineage>
        <taxon>Eukaryota</taxon>
        <taxon>Metazoa</taxon>
        <taxon>Ecdysozoa</taxon>
        <taxon>Nematoda</taxon>
        <taxon>Chromadorea</taxon>
        <taxon>Rhabditida</taxon>
        <taxon>Rhabditina</taxon>
        <taxon>Rhabditomorpha</taxon>
        <taxon>Rhabditoidea</taxon>
        <taxon>Rhabditidae</taxon>
        <taxon>Diploscapter</taxon>
    </lineage>
</organism>
<dbReference type="InterPro" id="IPR021190">
    <property type="entry name" value="Pept_M10A"/>
</dbReference>
<protein>
    <recommendedName>
        <fullName evidence="8">Peptidase metallopeptidase domain-containing protein</fullName>
    </recommendedName>
</protein>